<name>A0A6G7GJH2_KUEST</name>
<dbReference type="Proteomes" id="UP000501926">
    <property type="component" value="Chromosome"/>
</dbReference>
<dbReference type="RefSeq" id="WP_164994315.1">
    <property type="nucleotide sequence ID" value="NZ_CP049055.1"/>
</dbReference>
<dbReference type="AlphaFoldDB" id="A0A6G7GJH2"/>
<keyword evidence="1" id="KW-1133">Transmembrane helix</keyword>
<proteinExistence type="predicted"/>
<protein>
    <submittedName>
        <fullName evidence="2">Uncharacterized protein</fullName>
    </submittedName>
</protein>
<evidence type="ECO:0000256" key="1">
    <source>
        <dbReference type="SAM" id="Phobius"/>
    </source>
</evidence>
<accession>A0A6G7GJH2</accession>
<keyword evidence="1" id="KW-0812">Transmembrane</keyword>
<dbReference type="EMBL" id="CP049055">
    <property type="protein sequence ID" value="QII09494.1"/>
    <property type="molecule type" value="Genomic_DNA"/>
</dbReference>
<feature type="transmembrane region" description="Helical" evidence="1">
    <location>
        <begin position="12"/>
        <end position="31"/>
    </location>
</feature>
<reference evidence="2 3" key="1">
    <citation type="submission" date="2020-02" db="EMBL/GenBank/DDBJ databases">
        <title>Newly sequenced genome of strain CSTR1 showed variability in Candidatus Kuenenia stuttgartiensis genomes.</title>
        <authorList>
            <person name="Ding C."/>
            <person name="Adrian L."/>
        </authorList>
    </citation>
    <scope>NUCLEOTIDE SEQUENCE [LARGE SCALE GENOMIC DNA]</scope>
    <source>
        <strain evidence="2 3">CSTR1</strain>
    </source>
</reference>
<evidence type="ECO:0000313" key="3">
    <source>
        <dbReference type="Proteomes" id="UP000501926"/>
    </source>
</evidence>
<gene>
    <name evidence="2" type="ORF">KsCSTR_01150</name>
</gene>
<evidence type="ECO:0000313" key="2">
    <source>
        <dbReference type="EMBL" id="QII09494.1"/>
    </source>
</evidence>
<sequence length="148" mass="17475">MENEKSKLWWINPANFLIGIVVGGIAVFGFIDSRVDKIKKDPSFMQEIARQVRPYIIFDEKGSILFDNEASKYIETLEINVDEDLGDFKYFTIRVNFNKHFSYPPYLESMNNNEFSIQENRGKKHEWVYTLTQTSGGLEYRFRLELIQ</sequence>
<organism evidence="2 3">
    <name type="scientific">Kuenenia stuttgartiensis</name>
    <dbReference type="NCBI Taxonomy" id="174633"/>
    <lineage>
        <taxon>Bacteria</taxon>
        <taxon>Pseudomonadati</taxon>
        <taxon>Planctomycetota</taxon>
        <taxon>Candidatus Brocadiia</taxon>
        <taxon>Candidatus Brocadiales</taxon>
        <taxon>Candidatus Brocadiaceae</taxon>
        <taxon>Candidatus Kuenenia</taxon>
    </lineage>
</organism>
<keyword evidence="1" id="KW-0472">Membrane</keyword>